<dbReference type="AlphaFoldDB" id="A0A6S6QW70"/>
<dbReference type="InterPro" id="IPR038062">
    <property type="entry name" value="ScdA-like_N_sf"/>
</dbReference>
<proteinExistence type="predicted"/>
<keyword evidence="2" id="KW-1185">Reference proteome</keyword>
<accession>A0A6S6QW70</accession>
<gene>
    <name evidence="1" type="ORF">acsn021_08780</name>
</gene>
<name>A0A6S6QW70_9FIRM</name>
<dbReference type="InterPro" id="IPR015077">
    <property type="entry name" value="DUF1858"/>
</dbReference>
<organism evidence="1 2">
    <name type="scientific">Anaerocolumna cellulosilytica</name>
    <dbReference type="NCBI Taxonomy" id="433286"/>
    <lineage>
        <taxon>Bacteria</taxon>
        <taxon>Bacillati</taxon>
        <taxon>Bacillota</taxon>
        <taxon>Clostridia</taxon>
        <taxon>Lachnospirales</taxon>
        <taxon>Lachnospiraceae</taxon>
        <taxon>Anaerocolumna</taxon>
    </lineage>
</organism>
<dbReference type="SUPFAM" id="SSF140683">
    <property type="entry name" value="SP0561-like"/>
    <property type="match status" value="1"/>
</dbReference>
<sequence>MKNINGNQTVYQICKEYPQVADILEEIGFKDIKKPGMLQTAGRFMTLNKGAVMKKISTESMKEAFEKQGYNYTEE</sequence>
<reference evidence="1 2" key="1">
    <citation type="journal article" date="2016" name="Int. J. Syst. Evol. Microbiol.">
        <title>Descriptions of Anaerotaenia torta gen. nov., sp. nov. and Anaerocolumna cellulosilytica gen. nov., sp. nov. isolated from a methanogenic reactor of cattle waste.</title>
        <authorList>
            <person name="Uek A."/>
            <person name="Ohtaki Y."/>
            <person name="Kaku N."/>
            <person name="Ueki K."/>
        </authorList>
    </citation>
    <scope>NUCLEOTIDE SEQUENCE [LARGE SCALE GENOMIC DNA]</scope>
    <source>
        <strain evidence="1 2">SN021</strain>
    </source>
</reference>
<dbReference type="KEGG" id="acel:acsn021_08780"/>
<evidence type="ECO:0000313" key="2">
    <source>
        <dbReference type="Proteomes" id="UP000515561"/>
    </source>
</evidence>
<evidence type="ECO:0000313" key="1">
    <source>
        <dbReference type="EMBL" id="BCJ93309.1"/>
    </source>
</evidence>
<dbReference type="Gene3D" id="1.10.3910.10">
    <property type="entry name" value="SP0561-like"/>
    <property type="match status" value="1"/>
</dbReference>
<protein>
    <submittedName>
        <fullName evidence="1">Uncharacterized protein</fullName>
    </submittedName>
</protein>
<dbReference type="RefSeq" id="WP_184090286.1">
    <property type="nucleotide sequence ID" value="NZ_AP023367.1"/>
</dbReference>
<dbReference type="EMBL" id="AP023367">
    <property type="protein sequence ID" value="BCJ93309.1"/>
    <property type="molecule type" value="Genomic_DNA"/>
</dbReference>
<dbReference type="Pfam" id="PF08984">
    <property type="entry name" value="DUF1858"/>
    <property type="match status" value="1"/>
</dbReference>
<dbReference type="Proteomes" id="UP000515561">
    <property type="component" value="Chromosome"/>
</dbReference>